<sequence>MASPPPPPARHPTSAATAAAAGNGHDTSAATAAAAGNSHATSASPVDALFLQNLMTRVQLRPPFLDTNSFLTQDLDDFLLNEFAALSAAAGASDDDEDVEDEDGGLAGGEGSGEARRRRMLAREEAKLEKEIVRMVLAGEAEDKLKPNSGQSVAVGDHHLCVGFHDDASGEYRIWEWHGHVMLFDDEEGYSAEYIYGNHFEPLAAATARAKKKEKEMREKELSMGLRDLVVDTDDGGNANRSKENGSSGGPRVVRRNVVNGPTTPARLAAEYGRFDSLDLSPPPPLHGLQAQTLFAMHGSSENCLGIGANPIYSTEARPAFSQLSFTQPAAAATAAHYSMKWTAAGETATGDGGSRLRGSKRLKTKTPATAQGPQHHGQRCSPKPTTSQSIKAPPCKRSQKLGDKITALQQLVSPYGKTDTASVLHEAATCIKHLHEQIQILTASYPELSSQASQQDTGDEEGGATGLRRRGLCVASLSPAVVQLVSAEAALGNRDTEDHWRWLGTL</sequence>
<keyword evidence="2" id="KW-0805">Transcription regulation</keyword>
<dbReference type="InterPro" id="IPR036638">
    <property type="entry name" value="HLH_DNA-bd_sf"/>
</dbReference>
<organism evidence="6">
    <name type="scientific">Zea mays</name>
    <name type="common">Maize</name>
    <dbReference type="NCBI Taxonomy" id="4577"/>
    <lineage>
        <taxon>Eukaryota</taxon>
        <taxon>Viridiplantae</taxon>
        <taxon>Streptophyta</taxon>
        <taxon>Embryophyta</taxon>
        <taxon>Tracheophyta</taxon>
        <taxon>Spermatophyta</taxon>
        <taxon>Magnoliopsida</taxon>
        <taxon>Liliopsida</taxon>
        <taxon>Poales</taxon>
        <taxon>Poaceae</taxon>
        <taxon>PACMAD clade</taxon>
        <taxon>Panicoideae</taxon>
        <taxon>Andropogonodae</taxon>
        <taxon>Andropogoneae</taxon>
        <taxon>Tripsacinae</taxon>
        <taxon>Zea</taxon>
    </lineage>
</organism>
<feature type="region of interest" description="Disordered" evidence="4">
    <location>
        <begin position="230"/>
        <end position="258"/>
    </location>
</feature>
<evidence type="ECO:0000256" key="4">
    <source>
        <dbReference type="SAM" id="MobiDB-lite"/>
    </source>
</evidence>
<dbReference type="AlphaFoldDB" id="A0A317Y3F5"/>
<feature type="domain" description="BHLH" evidence="5">
    <location>
        <begin position="386"/>
        <end position="435"/>
    </location>
</feature>
<proteinExistence type="inferred from homology"/>
<dbReference type="GO" id="GO:0046983">
    <property type="term" value="F:protein dimerization activity"/>
    <property type="evidence" value="ECO:0007669"/>
    <property type="project" value="InterPro"/>
</dbReference>
<dbReference type="Gene3D" id="4.10.280.10">
    <property type="entry name" value="Helix-loop-helix DNA-binding domain"/>
    <property type="match status" value="1"/>
</dbReference>
<protein>
    <submittedName>
        <fullName evidence="6">Transcription factor bHLH110</fullName>
    </submittedName>
</protein>
<dbReference type="InterPro" id="IPR011598">
    <property type="entry name" value="bHLH_dom"/>
</dbReference>
<evidence type="ECO:0000313" key="6">
    <source>
        <dbReference type="EMBL" id="PWZ52793.1"/>
    </source>
</evidence>
<evidence type="ECO:0000256" key="3">
    <source>
        <dbReference type="ARBA" id="ARBA00023163"/>
    </source>
</evidence>
<dbReference type="SUPFAM" id="SSF47459">
    <property type="entry name" value="HLH, helix-loop-helix DNA-binding domain"/>
    <property type="match status" value="1"/>
</dbReference>
<dbReference type="EMBL" id="NCVQ01000001">
    <property type="protein sequence ID" value="PWZ52793.1"/>
    <property type="molecule type" value="Genomic_DNA"/>
</dbReference>
<evidence type="ECO:0000259" key="5">
    <source>
        <dbReference type="PROSITE" id="PS50888"/>
    </source>
</evidence>
<dbReference type="ExpressionAtlas" id="A0A317Y3F5">
    <property type="expression patterns" value="baseline and differential"/>
</dbReference>
<feature type="compositionally biased region" description="Pro residues" evidence="4">
    <location>
        <begin position="1"/>
        <end position="10"/>
    </location>
</feature>
<feature type="region of interest" description="Disordered" evidence="4">
    <location>
        <begin position="90"/>
        <end position="118"/>
    </location>
</feature>
<feature type="region of interest" description="Disordered" evidence="4">
    <location>
        <begin position="1"/>
        <end position="39"/>
    </location>
</feature>
<comment type="caution">
    <text evidence="6">The sequence shown here is derived from an EMBL/GenBank/DDBJ whole genome shotgun (WGS) entry which is preliminary data.</text>
</comment>
<gene>
    <name evidence="6" type="primary">BHLH110_0</name>
    <name evidence="6" type="ORF">Zm00014a_030333</name>
</gene>
<dbReference type="InterPro" id="IPR045239">
    <property type="entry name" value="bHLH95_bHLH"/>
</dbReference>
<dbReference type="PANTHER" id="PTHR35286:SF1">
    <property type="entry name" value="EXPRESSED PROTEIN"/>
    <property type="match status" value="1"/>
</dbReference>
<keyword evidence="3" id="KW-0804">Transcription</keyword>
<dbReference type="Proteomes" id="UP000251960">
    <property type="component" value="Chromosome 1"/>
</dbReference>
<feature type="region of interest" description="Disordered" evidence="4">
    <location>
        <begin position="346"/>
        <end position="399"/>
    </location>
</feature>
<name>A0A317Y3F5_MAIZE</name>
<feature type="compositionally biased region" description="Low complexity" evidence="4">
    <location>
        <begin position="11"/>
        <end position="39"/>
    </location>
</feature>
<evidence type="ECO:0000256" key="1">
    <source>
        <dbReference type="ARBA" id="ARBA00005510"/>
    </source>
</evidence>
<dbReference type="CDD" id="cd11393">
    <property type="entry name" value="bHLH_AtbHLH_like"/>
    <property type="match status" value="1"/>
</dbReference>
<comment type="similarity">
    <text evidence="1">Belongs to the bHLH protein family.</text>
</comment>
<accession>A0A317Y3F5</accession>
<reference evidence="6" key="1">
    <citation type="journal article" date="2018" name="Nat. Genet.">
        <title>Extensive intraspecific gene order and gene structural variations between Mo17 and other maize genomes.</title>
        <authorList>
            <person name="Sun S."/>
            <person name="Zhou Y."/>
            <person name="Chen J."/>
            <person name="Shi J."/>
            <person name="Zhao H."/>
            <person name="Zhao H."/>
            <person name="Song W."/>
            <person name="Zhang M."/>
            <person name="Cui Y."/>
            <person name="Dong X."/>
            <person name="Liu H."/>
            <person name="Ma X."/>
            <person name="Jiao Y."/>
            <person name="Wang B."/>
            <person name="Wei X."/>
            <person name="Stein J.C."/>
            <person name="Glaubitz J.C."/>
            <person name="Lu F."/>
            <person name="Yu G."/>
            <person name="Liang C."/>
            <person name="Fengler K."/>
            <person name="Li B."/>
            <person name="Rafalski A."/>
            <person name="Schnable P.S."/>
            <person name="Ware D.H."/>
            <person name="Buckler E.S."/>
            <person name="Lai J."/>
        </authorList>
    </citation>
    <scope>NUCLEOTIDE SEQUENCE [LARGE SCALE GENOMIC DNA]</scope>
    <source>
        <tissue evidence="6">Seedling</tissue>
    </source>
</reference>
<dbReference type="PROSITE" id="PS50888">
    <property type="entry name" value="BHLH"/>
    <property type="match status" value="1"/>
</dbReference>
<feature type="compositionally biased region" description="Acidic residues" evidence="4">
    <location>
        <begin position="93"/>
        <end position="104"/>
    </location>
</feature>
<dbReference type="PANTHER" id="PTHR35286">
    <property type="entry name" value="EXPRESSED PROTEIN"/>
    <property type="match status" value="1"/>
</dbReference>
<evidence type="ECO:0000256" key="2">
    <source>
        <dbReference type="ARBA" id="ARBA00023015"/>
    </source>
</evidence>